<accession>A0A8I3AUU5</accession>
<sequence>MDSDKQLDSAKASSIEVMTTTDRVDHASEKPERRLSHSTEASKNSGKKTAEKRADDQATKSKVRWRRAVCSMYRTGPAMRLGAKRP</sequence>
<comment type="caution">
    <text evidence="2">The sequence shown here is derived from an EMBL/GenBank/DDBJ whole genome shotgun (WGS) entry which is preliminary data.</text>
</comment>
<proteinExistence type="predicted"/>
<evidence type="ECO:0000313" key="2">
    <source>
        <dbReference type="EMBL" id="KAG7138785.1"/>
    </source>
</evidence>
<gene>
    <name evidence="2" type="ORF">HYQ45_004111</name>
</gene>
<feature type="compositionally biased region" description="Basic and acidic residues" evidence="1">
    <location>
        <begin position="22"/>
        <end position="37"/>
    </location>
</feature>
<protein>
    <submittedName>
        <fullName evidence="2">Uncharacterized protein</fullName>
    </submittedName>
</protein>
<name>A0A8I3AUU5_VERLO</name>
<reference evidence="2" key="1">
    <citation type="journal article" date="2021" name="Mol. Plant Pathol.">
        <title>A 20-kb lineage-specific genomic region tames virulence in pathogenic amphidiploid Verticillium longisporum.</title>
        <authorList>
            <person name="Harting R."/>
            <person name="Starke J."/>
            <person name="Kusch H."/>
            <person name="Poggeler S."/>
            <person name="Maurus I."/>
            <person name="Schluter R."/>
            <person name="Landesfeind M."/>
            <person name="Bulla I."/>
            <person name="Nowrousian M."/>
            <person name="de Jonge R."/>
            <person name="Stahlhut G."/>
            <person name="Hoff K.J."/>
            <person name="Asshauer K.P."/>
            <person name="Thurmer A."/>
            <person name="Stanke M."/>
            <person name="Daniel R."/>
            <person name="Morgenstern B."/>
            <person name="Thomma B.P.H.J."/>
            <person name="Kronstad J.W."/>
            <person name="Braus-Stromeyer S.A."/>
            <person name="Braus G.H."/>
        </authorList>
    </citation>
    <scope>NUCLEOTIDE SEQUENCE</scope>
    <source>
        <strain evidence="2">Vl32</strain>
    </source>
</reference>
<evidence type="ECO:0000313" key="3">
    <source>
        <dbReference type="Proteomes" id="UP000689129"/>
    </source>
</evidence>
<dbReference type="Proteomes" id="UP000689129">
    <property type="component" value="Unassembled WGS sequence"/>
</dbReference>
<dbReference type="EMBL" id="JAEMWZ010000067">
    <property type="protein sequence ID" value="KAG7138785.1"/>
    <property type="molecule type" value="Genomic_DNA"/>
</dbReference>
<organism evidence="2 3">
    <name type="scientific">Verticillium longisporum</name>
    <name type="common">Verticillium dahliae var. longisporum</name>
    <dbReference type="NCBI Taxonomy" id="100787"/>
    <lineage>
        <taxon>Eukaryota</taxon>
        <taxon>Fungi</taxon>
        <taxon>Dikarya</taxon>
        <taxon>Ascomycota</taxon>
        <taxon>Pezizomycotina</taxon>
        <taxon>Sordariomycetes</taxon>
        <taxon>Hypocreomycetidae</taxon>
        <taxon>Glomerellales</taxon>
        <taxon>Plectosphaerellaceae</taxon>
        <taxon>Verticillium</taxon>
    </lineage>
</organism>
<feature type="compositionally biased region" description="Basic and acidic residues" evidence="1">
    <location>
        <begin position="48"/>
        <end position="59"/>
    </location>
</feature>
<evidence type="ECO:0000256" key="1">
    <source>
        <dbReference type="SAM" id="MobiDB-lite"/>
    </source>
</evidence>
<dbReference type="AlphaFoldDB" id="A0A8I3AUU5"/>
<feature type="region of interest" description="Disordered" evidence="1">
    <location>
        <begin position="1"/>
        <end position="64"/>
    </location>
</feature>